<accession>A0A0Q2LI33</accession>
<evidence type="ECO:0000259" key="2">
    <source>
        <dbReference type="Pfam" id="PF00934"/>
    </source>
</evidence>
<dbReference type="EMBL" id="LKTM01000375">
    <property type="protein sequence ID" value="KQH75458.1"/>
    <property type="molecule type" value="Genomic_DNA"/>
</dbReference>
<dbReference type="Proteomes" id="UP000051677">
    <property type="component" value="Unassembled WGS sequence"/>
</dbReference>
<feature type="domain" description="PE" evidence="2">
    <location>
        <begin position="2"/>
        <end position="88"/>
    </location>
</feature>
<protein>
    <recommendedName>
        <fullName evidence="2">PE domain-containing protein</fullName>
    </recommendedName>
</protein>
<feature type="coiled-coil region" evidence="1">
    <location>
        <begin position="276"/>
        <end position="326"/>
    </location>
</feature>
<dbReference type="Gene3D" id="1.10.287.850">
    <property type="entry name" value="HP0062-like domain"/>
    <property type="match status" value="1"/>
</dbReference>
<sequence>MPESVMAAASDLANVGSTISQANAAAAASTTRVVAAAQDEVSTAIAALFGSHGQEFQALSAKTAAFHSQMVAALTGGAVSYVEAEAANVLGLMGGGLAGQSAAAALSSAAATAAGEGPFDFLLKLVEGLGRTLGAQVDRRIWQAGKAAEQALTQGIIANGLKLAAKNGVEVFTDGKNFVLSGGRFPGLYSAERFLEIIENPRYASDQFFKVYTDLGLDSQFLRNLVGSQLEVVARGQGLAQSYIQRVGQQIYLIDTDVQGQIIRQFQGTEAQIRGLQLASQAYGDALRAIQHAEEEYLRQAEQFARRMAEQALKEAEIIVNEARAAGLIK</sequence>
<organism evidence="3 4">
    <name type="scientific">Mycobacterium gordonae</name>
    <dbReference type="NCBI Taxonomy" id="1778"/>
    <lineage>
        <taxon>Bacteria</taxon>
        <taxon>Bacillati</taxon>
        <taxon>Actinomycetota</taxon>
        <taxon>Actinomycetes</taxon>
        <taxon>Mycobacteriales</taxon>
        <taxon>Mycobacteriaceae</taxon>
        <taxon>Mycobacterium</taxon>
    </lineage>
</organism>
<dbReference type="SUPFAM" id="SSF140459">
    <property type="entry name" value="PE/PPE dimer-like"/>
    <property type="match status" value="1"/>
</dbReference>
<keyword evidence="1" id="KW-0175">Coiled coil</keyword>
<proteinExistence type="predicted"/>
<comment type="caution">
    <text evidence="3">The sequence shown here is derived from an EMBL/GenBank/DDBJ whole genome shotgun (WGS) entry which is preliminary data.</text>
</comment>
<dbReference type="AlphaFoldDB" id="A0A0Q2LI33"/>
<dbReference type="InterPro" id="IPR000084">
    <property type="entry name" value="PE-PGRS_N"/>
</dbReference>
<dbReference type="InterPro" id="IPR038332">
    <property type="entry name" value="PPE_sf"/>
</dbReference>
<reference evidence="3 4" key="1">
    <citation type="submission" date="2015-10" db="EMBL/GenBank/DDBJ databases">
        <title>Mycobacterium gordonae draft genome assembly.</title>
        <authorList>
            <person name="Ustinova V."/>
            <person name="Smirnova T."/>
            <person name="Blagodatskikh K."/>
            <person name="Varlamov D."/>
            <person name="Larionova E."/>
            <person name="Chernousova L."/>
        </authorList>
    </citation>
    <scope>NUCLEOTIDE SEQUENCE [LARGE SCALE GENOMIC DNA]</scope>
    <source>
        <strain evidence="3 4">CTRI 14-8773</strain>
    </source>
</reference>
<gene>
    <name evidence="3" type="ORF">AO501_23930</name>
</gene>
<evidence type="ECO:0000313" key="3">
    <source>
        <dbReference type="EMBL" id="KQH75458.1"/>
    </source>
</evidence>
<evidence type="ECO:0000256" key="1">
    <source>
        <dbReference type="SAM" id="Coils"/>
    </source>
</evidence>
<dbReference type="Pfam" id="PF00934">
    <property type="entry name" value="PE"/>
    <property type="match status" value="1"/>
</dbReference>
<evidence type="ECO:0000313" key="4">
    <source>
        <dbReference type="Proteomes" id="UP000051677"/>
    </source>
</evidence>
<name>A0A0Q2LI33_MYCGO</name>